<dbReference type="EMBL" id="QUTE01005729">
    <property type="protein sequence ID" value="RHZ34960.1"/>
    <property type="molecule type" value="Genomic_DNA"/>
</dbReference>
<keyword evidence="2" id="KW-0472">Membrane</keyword>
<protein>
    <submittedName>
        <fullName evidence="3">Uncharacterized protein</fullName>
    </submittedName>
</protein>
<evidence type="ECO:0000313" key="4">
    <source>
        <dbReference type="Proteomes" id="UP000266196"/>
    </source>
</evidence>
<evidence type="ECO:0000256" key="2">
    <source>
        <dbReference type="SAM" id="Phobius"/>
    </source>
</evidence>
<dbReference type="VEuPathDB" id="FungiDB:H257_16462"/>
<feature type="compositionally biased region" description="Low complexity" evidence="1">
    <location>
        <begin position="46"/>
        <end position="68"/>
    </location>
</feature>
<name>A0A397FIR8_APHAT</name>
<accession>A0A397FIR8</accession>
<feature type="region of interest" description="Disordered" evidence="1">
    <location>
        <begin position="44"/>
        <end position="68"/>
    </location>
</feature>
<dbReference type="AlphaFoldDB" id="A0A397FIR8"/>
<comment type="caution">
    <text evidence="3">The sequence shown here is derived from an EMBL/GenBank/DDBJ whole genome shotgun (WGS) entry which is preliminary data.</text>
</comment>
<reference evidence="3 4" key="1">
    <citation type="submission" date="2018-08" db="EMBL/GenBank/DDBJ databases">
        <title>Aphanomyces genome sequencing and annotation.</title>
        <authorList>
            <person name="Minardi D."/>
            <person name="Oidtmann B."/>
            <person name="Van Der Giezen M."/>
            <person name="Studholme D.J."/>
        </authorList>
    </citation>
    <scope>NUCLEOTIDE SEQUENCE [LARGE SCALE GENOMIC DNA]</scope>
    <source>
        <strain evidence="3 4">197901</strain>
    </source>
</reference>
<organism evidence="3 4">
    <name type="scientific">Aphanomyces astaci</name>
    <name type="common">Crayfish plague agent</name>
    <dbReference type="NCBI Taxonomy" id="112090"/>
    <lineage>
        <taxon>Eukaryota</taxon>
        <taxon>Sar</taxon>
        <taxon>Stramenopiles</taxon>
        <taxon>Oomycota</taxon>
        <taxon>Saprolegniomycetes</taxon>
        <taxon>Saprolegniales</taxon>
        <taxon>Verrucalvaceae</taxon>
        <taxon>Aphanomyces</taxon>
    </lineage>
</organism>
<gene>
    <name evidence="3" type="ORF">DYB31_013987</name>
</gene>
<dbReference type="Proteomes" id="UP000266196">
    <property type="component" value="Unassembled WGS sequence"/>
</dbReference>
<feature type="transmembrane region" description="Helical" evidence="2">
    <location>
        <begin position="80"/>
        <end position="100"/>
    </location>
</feature>
<proteinExistence type="predicted"/>
<evidence type="ECO:0000313" key="3">
    <source>
        <dbReference type="EMBL" id="RHZ34960.1"/>
    </source>
</evidence>
<keyword evidence="2" id="KW-0812">Transmembrane</keyword>
<evidence type="ECO:0000256" key="1">
    <source>
        <dbReference type="SAM" id="MobiDB-lite"/>
    </source>
</evidence>
<keyword evidence="2" id="KW-1133">Transmembrane helix</keyword>
<sequence>MTIPSIPINVKPILTTPTLPPTAVAIISSIPTKLPTSVDELAQALNSSTTSRPSSSNSSANSTSADSTASDSFFRIDNGAMWGTFAGATFFGAIVVIVLLRQSTSTDDHRGSSSPYSPAHTKPTCMAFPDPERTSLHLSYRILVPLPDSFVSATEFRSATEFFRLRYRILVPLPDSFVSANGFSLRYRILSSPLTKDVLDV</sequence>